<accession>A0A120FQY7</accession>
<proteinExistence type="predicted"/>
<evidence type="ECO:0000313" key="1">
    <source>
        <dbReference type="EMBL" id="KWV59269.1"/>
    </source>
</evidence>
<dbReference type="Proteomes" id="UP000057737">
    <property type="component" value="Unassembled WGS sequence"/>
</dbReference>
<evidence type="ECO:0000313" key="2">
    <source>
        <dbReference type="Proteomes" id="UP000057737"/>
    </source>
</evidence>
<name>A0A120FQY7_9BRAD</name>
<dbReference type="AlphaFoldDB" id="A0A120FQY7"/>
<keyword evidence="2" id="KW-1185">Reference proteome</keyword>
<dbReference type="SUPFAM" id="SSF53448">
    <property type="entry name" value="Nucleotide-diphospho-sugar transferases"/>
    <property type="match status" value="1"/>
</dbReference>
<gene>
    <name evidence="1" type="ORF">AS156_31870</name>
</gene>
<dbReference type="InterPro" id="IPR029044">
    <property type="entry name" value="Nucleotide-diphossugar_trans"/>
</dbReference>
<dbReference type="EMBL" id="LNCU01000032">
    <property type="protein sequence ID" value="KWV59269.1"/>
    <property type="molecule type" value="Genomic_DNA"/>
</dbReference>
<comment type="caution">
    <text evidence="1">The sequence shown here is derived from an EMBL/GenBank/DDBJ whole genome shotgun (WGS) entry which is preliminary data.</text>
</comment>
<protein>
    <recommendedName>
        <fullName evidence="3">Glycosyl transferase family 2</fullName>
    </recommendedName>
</protein>
<organism evidence="1 2">
    <name type="scientific">Bradyrhizobium macuxiense</name>
    <dbReference type="NCBI Taxonomy" id="1755647"/>
    <lineage>
        <taxon>Bacteria</taxon>
        <taxon>Pseudomonadati</taxon>
        <taxon>Pseudomonadota</taxon>
        <taxon>Alphaproteobacteria</taxon>
        <taxon>Hyphomicrobiales</taxon>
        <taxon>Nitrobacteraceae</taxon>
        <taxon>Bradyrhizobium</taxon>
    </lineage>
</organism>
<sequence>MMKVIAVTPAGRRRYLHLLAKYILSDDTVAEWHLWDNCRDPADRTYLQSLAGPRVKIVSLPNSNGDNRSINKFYRTMTDPDAFYVKLDDDICYLPQGFFGRFAAKAAASQTNAIWFSPMVINNAICSWLLSFHGKISSSIPLSCQAACTIGWKNPEFAVHLHRAFLTRLEANRIKDFHVPDATMTMGRFSINCLGVFGRDRNALGDAFCPLDVDDEEHISAFLPMLTKRPGQIIGDEVVAHFSYYTQEREMLDTDILERYYQFESMQIRPSPPLASADPAFLPNSAPELFPA</sequence>
<evidence type="ECO:0008006" key="3">
    <source>
        <dbReference type="Google" id="ProtNLM"/>
    </source>
</evidence>
<reference evidence="1 2" key="1">
    <citation type="submission" date="2015-11" db="EMBL/GenBank/DDBJ databases">
        <title>Draft Genome Sequence of the Strain BR 10303 (Bradyrhizobium sp.) isolated from nodules of Centrolobium paraense.</title>
        <authorList>
            <person name="Zelli J.E."/>
            <person name="Simoes-Araujo J.L."/>
            <person name="Barauna A.C."/>
            <person name="Silva K."/>
        </authorList>
    </citation>
    <scope>NUCLEOTIDE SEQUENCE [LARGE SCALE GENOMIC DNA]</scope>
    <source>
        <strain evidence="1 2">BR 10303</strain>
    </source>
</reference>